<proteinExistence type="predicted"/>
<dbReference type="Pfam" id="PF26215">
    <property type="entry name" value="HTH_animal"/>
    <property type="match status" value="1"/>
</dbReference>
<feature type="domain" description="Helix-turn-helix" evidence="1">
    <location>
        <begin position="450"/>
        <end position="507"/>
    </location>
</feature>
<dbReference type="InterPro" id="IPR058912">
    <property type="entry name" value="HTH_animal"/>
</dbReference>
<protein>
    <recommendedName>
        <fullName evidence="1">Helix-turn-helix domain-containing protein</fullName>
    </recommendedName>
</protein>
<sequence>MNLSKSFIPTAAQVKFLERGLTFIPRPNKFDWEELQRDTHKYHRRLKLLDYFDYNTDDNHQPFTLPSTWEPKTSQIDGRIRRLIRTDKNTLHNHQIHTDREDNLTHVERQAIQQLKNNPHIIIKPADKGSKIVILDKHQYMYEANRQLSNTKHYKPIENSIQPQTQTQLRTIIKRLYDQHYITAKQRDFLYGTDTPRPRLFYLLLKVHKEPGTWTIPFEVPPGRPIVSDCNSESYNISQYIDHYINPLSTRHPSFLRDTYHFMERIGPIVVPSNTHIFTIDIDSLYTNINTATGIQAIRNIFKRYPDNTRPDTEILQLLEISLTSNDFLFNDHYYLQVEGTAMGKKFAPAYANIYMAEWEREALAKCPYQPTFYYRFLDDIIGAWPHDIQLFTDFMNILNSHHSSIKVKYTIHPQEVNFLDTTVFFSNNNQPQKTLHTRVYFKPTDTHALLHKHSYHPKHTFKGIIKSQIIRFYRISSCKQDLDYAINTLFNAIRRRGYSKRFLRTIKKTTHWQSSLPFIQPSQTTSNHPPLLISLF</sequence>
<reference evidence="3" key="1">
    <citation type="submission" date="2025-08" db="UniProtKB">
        <authorList>
            <consortium name="RefSeq"/>
        </authorList>
    </citation>
    <scope>IDENTIFICATION</scope>
</reference>
<dbReference type="PANTHER" id="PTHR21301:SF10">
    <property type="entry name" value="REVERSE TRANSCRIPTASE DOMAIN-CONTAINING PROTEIN"/>
    <property type="match status" value="1"/>
</dbReference>
<organism evidence="2 3">
    <name type="scientific">Salmo salar</name>
    <name type="common">Atlantic salmon</name>
    <dbReference type="NCBI Taxonomy" id="8030"/>
    <lineage>
        <taxon>Eukaryota</taxon>
        <taxon>Metazoa</taxon>
        <taxon>Chordata</taxon>
        <taxon>Craniata</taxon>
        <taxon>Vertebrata</taxon>
        <taxon>Euteleostomi</taxon>
        <taxon>Actinopterygii</taxon>
        <taxon>Neopterygii</taxon>
        <taxon>Teleostei</taxon>
        <taxon>Protacanthopterygii</taxon>
        <taxon>Salmoniformes</taxon>
        <taxon>Salmonidae</taxon>
        <taxon>Salmoninae</taxon>
        <taxon>Salmo</taxon>
    </lineage>
</organism>
<dbReference type="RefSeq" id="XP_045569541.1">
    <property type="nucleotide sequence ID" value="XM_045713585.1"/>
</dbReference>
<keyword evidence="2" id="KW-1185">Reference proteome</keyword>
<evidence type="ECO:0000313" key="3">
    <source>
        <dbReference type="RefSeq" id="XP_045569541.1"/>
    </source>
</evidence>
<gene>
    <name evidence="3" type="primary">LOC123739000</name>
</gene>
<evidence type="ECO:0000313" key="2">
    <source>
        <dbReference type="Proteomes" id="UP001652741"/>
    </source>
</evidence>
<accession>A0ABM3EER0</accession>
<evidence type="ECO:0000259" key="1">
    <source>
        <dbReference type="Pfam" id="PF26215"/>
    </source>
</evidence>
<dbReference type="PANTHER" id="PTHR21301">
    <property type="entry name" value="REVERSE TRANSCRIPTASE"/>
    <property type="match status" value="1"/>
</dbReference>
<dbReference type="Proteomes" id="UP001652741">
    <property type="component" value="Unplaced"/>
</dbReference>
<name>A0ABM3EER0_SALSA</name>
<dbReference type="GeneID" id="123739000"/>